<accession>I3SPE7</accession>
<dbReference type="AlphaFoldDB" id="I3SPE7"/>
<dbReference type="PANTHER" id="PTHR43051:SF2">
    <property type="entry name" value="POLYNUCLEOTIDE ADENYLYLTRANSFERASE FAMILY PROTEIN-RELATED"/>
    <property type="match status" value="1"/>
</dbReference>
<dbReference type="PANTHER" id="PTHR43051">
    <property type="entry name" value="POLYNUCLEOTIDE ADENYLYLTRANSFERASE FAMILY PROTEIN"/>
    <property type="match status" value="1"/>
</dbReference>
<dbReference type="EMBL" id="BT142345">
    <property type="protein sequence ID" value="AFK42139.1"/>
    <property type="molecule type" value="mRNA"/>
</dbReference>
<keyword evidence="1" id="KW-0472">Membrane</keyword>
<evidence type="ECO:0000256" key="1">
    <source>
        <dbReference type="SAM" id="Phobius"/>
    </source>
</evidence>
<keyword evidence="1" id="KW-1133">Transmembrane helix</keyword>
<name>I3SPE7_LOTJA</name>
<evidence type="ECO:0000313" key="2">
    <source>
        <dbReference type="EMBL" id="AFK42139.1"/>
    </source>
</evidence>
<reference evidence="2" key="1">
    <citation type="submission" date="2012-05" db="EMBL/GenBank/DDBJ databases">
        <authorList>
            <person name="Krishnakumar V."/>
            <person name="Cheung F."/>
            <person name="Xiao Y."/>
            <person name="Chan A."/>
            <person name="Moskal W.A."/>
            <person name="Town C.D."/>
        </authorList>
    </citation>
    <scope>NUCLEOTIDE SEQUENCE</scope>
</reference>
<protein>
    <submittedName>
        <fullName evidence="2">Uncharacterized protein</fullName>
    </submittedName>
</protein>
<feature type="transmembrane region" description="Helical" evidence="1">
    <location>
        <begin position="22"/>
        <end position="40"/>
    </location>
</feature>
<sequence length="91" mass="10532">MTTRHMVSQAMADYPQAPHPDMVFISLGMYLKAISIFYCLRARAGRNFLSKQVIKTDYESLAHGDLQEVWHMLAMVVFDIVYPLHLDRDQS</sequence>
<organism evidence="2">
    <name type="scientific">Lotus japonicus</name>
    <name type="common">Lotus corniculatus var. japonicus</name>
    <dbReference type="NCBI Taxonomy" id="34305"/>
    <lineage>
        <taxon>Eukaryota</taxon>
        <taxon>Viridiplantae</taxon>
        <taxon>Streptophyta</taxon>
        <taxon>Embryophyta</taxon>
        <taxon>Tracheophyta</taxon>
        <taxon>Spermatophyta</taxon>
        <taxon>Magnoliopsida</taxon>
        <taxon>eudicotyledons</taxon>
        <taxon>Gunneridae</taxon>
        <taxon>Pentapetalae</taxon>
        <taxon>rosids</taxon>
        <taxon>fabids</taxon>
        <taxon>Fabales</taxon>
        <taxon>Fabaceae</taxon>
        <taxon>Papilionoideae</taxon>
        <taxon>50 kb inversion clade</taxon>
        <taxon>NPAAA clade</taxon>
        <taxon>Hologalegina</taxon>
        <taxon>robinioid clade</taxon>
        <taxon>Loteae</taxon>
        <taxon>Lotus</taxon>
    </lineage>
</organism>
<dbReference type="InterPro" id="IPR052191">
    <property type="entry name" value="tRNA_ntf/polyA_polymerase_I"/>
</dbReference>
<proteinExistence type="evidence at transcript level"/>
<keyword evidence="1" id="KW-0812">Transmembrane</keyword>